<comment type="caution">
    <text evidence="1">The sequence shown here is derived from an EMBL/GenBank/DDBJ whole genome shotgun (WGS) entry which is preliminary data.</text>
</comment>
<dbReference type="Gene3D" id="3.40.50.1820">
    <property type="entry name" value="alpha/beta hydrolase"/>
    <property type="match status" value="1"/>
</dbReference>
<dbReference type="AlphaFoldDB" id="A0A1C1CJK9"/>
<name>A0A1C1CJK9_9EURO</name>
<protein>
    <recommendedName>
        <fullName evidence="3">AB hydrolase-1 domain-containing protein</fullName>
    </recommendedName>
</protein>
<dbReference type="Proteomes" id="UP000094526">
    <property type="component" value="Unassembled WGS sequence"/>
</dbReference>
<reference evidence="1" key="1">
    <citation type="submission" date="2015-07" db="EMBL/GenBank/DDBJ databases">
        <authorList>
            <person name="Noorani M."/>
        </authorList>
    </citation>
    <scope>NUCLEOTIDE SEQUENCE [LARGE SCALE GENOMIC DNA]</scope>
    <source>
        <strain evidence="1">KSF</strain>
    </source>
</reference>
<dbReference type="OrthoDB" id="5371334at2759"/>
<accession>A0A1C1CJK9</accession>
<evidence type="ECO:0000313" key="1">
    <source>
        <dbReference type="EMBL" id="OCT48700.1"/>
    </source>
</evidence>
<sequence length="396" mass="43480">MMEWGTMHFTGPSPEEIVQLDPPTRQAPFSAINWFPSRPNLARFNAGCHSRLEASEAGEHHRLPLSKQAIWSHLLYLTNEAQVSGLLSIPSRTSTTPYYRPLLVGLHGGTYFSSYFANDTASSALSIAASLGVPFISVDRPGYKDSTALPSVPAGSTFLQEEGKYLHQHILPAVWQAYGAAAEATTVVILAHSLGAPGAIVAAALHAREQQQHTYPCGGLIMSGWGTVHARPREAAKHMMDTLTVDGRINWPLEHKDAPMFGATPEDLALRVSPDVLALTSQLDHSMSRGEIEDGTFTWLDYWSDYAKHVQWPIMYGMAQHDALWKTTRENVEDFARAFTSSQRVERGVVLEAPHCMELSYWGPGWIARCVGFAIECAAVEGVKRATQGEKLSLGI</sequence>
<evidence type="ECO:0000313" key="2">
    <source>
        <dbReference type="Proteomes" id="UP000094526"/>
    </source>
</evidence>
<dbReference type="InterPro" id="IPR029058">
    <property type="entry name" value="AB_hydrolase_fold"/>
</dbReference>
<organism evidence="1 2">
    <name type="scientific">Cladophialophora carrionii</name>
    <dbReference type="NCBI Taxonomy" id="86049"/>
    <lineage>
        <taxon>Eukaryota</taxon>
        <taxon>Fungi</taxon>
        <taxon>Dikarya</taxon>
        <taxon>Ascomycota</taxon>
        <taxon>Pezizomycotina</taxon>
        <taxon>Eurotiomycetes</taxon>
        <taxon>Chaetothyriomycetidae</taxon>
        <taxon>Chaetothyriales</taxon>
        <taxon>Herpotrichiellaceae</taxon>
        <taxon>Cladophialophora</taxon>
    </lineage>
</organism>
<dbReference type="VEuPathDB" id="FungiDB:CLCR_04864"/>
<evidence type="ECO:0008006" key="3">
    <source>
        <dbReference type="Google" id="ProtNLM"/>
    </source>
</evidence>
<dbReference type="eggNOG" id="ENOG502SJIA">
    <property type="taxonomic scope" value="Eukaryota"/>
</dbReference>
<proteinExistence type="predicted"/>
<dbReference type="VEuPathDB" id="FungiDB:G647_03198"/>
<dbReference type="SUPFAM" id="SSF53474">
    <property type="entry name" value="alpha/beta-Hydrolases"/>
    <property type="match status" value="1"/>
</dbReference>
<gene>
    <name evidence="1" type="ORF">CLCR_04864</name>
</gene>
<dbReference type="EMBL" id="LGRB01000011">
    <property type="protein sequence ID" value="OCT48700.1"/>
    <property type="molecule type" value="Genomic_DNA"/>
</dbReference>
<keyword evidence="2" id="KW-1185">Reference proteome</keyword>
<dbReference type="STRING" id="86049.A0A1C1CJK9"/>